<dbReference type="Proteomes" id="UP000250235">
    <property type="component" value="Unassembled WGS sequence"/>
</dbReference>
<protein>
    <submittedName>
        <fullName evidence="2">Uncharacterized protein</fullName>
    </submittedName>
</protein>
<name>A0A2Z7DBD2_9LAMI</name>
<proteinExistence type="predicted"/>
<reference evidence="2 3" key="1">
    <citation type="journal article" date="2015" name="Proc. Natl. Acad. Sci. U.S.A.">
        <title>The resurrection genome of Boea hygrometrica: A blueprint for survival of dehydration.</title>
        <authorList>
            <person name="Xiao L."/>
            <person name="Yang G."/>
            <person name="Zhang L."/>
            <person name="Yang X."/>
            <person name="Zhao S."/>
            <person name="Ji Z."/>
            <person name="Zhou Q."/>
            <person name="Hu M."/>
            <person name="Wang Y."/>
            <person name="Chen M."/>
            <person name="Xu Y."/>
            <person name="Jin H."/>
            <person name="Xiao X."/>
            <person name="Hu G."/>
            <person name="Bao F."/>
            <person name="Hu Y."/>
            <person name="Wan P."/>
            <person name="Li L."/>
            <person name="Deng X."/>
            <person name="Kuang T."/>
            <person name="Xiang C."/>
            <person name="Zhu J.K."/>
            <person name="Oliver M.J."/>
            <person name="He Y."/>
        </authorList>
    </citation>
    <scope>NUCLEOTIDE SEQUENCE [LARGE SCALE GENOMIC DNA]</scope>
    <source>
        <strain evidence="3">cv. XS01</strain>
    </source>
</reference>
<sequence length="107" mass="11704">MLRPPLAGAPPAGPSTGPDGSQPRPQPWATLNARRLGNGLLAARRTQPCAMHGSTKNCELLTLRTRDRDTTAFGSPRDEENRRAFLEKEEGTTMEATRSLGLEKFVF</sequence>
<keyword evidence="3" id="KW-1185">Reference proteome</keyword>
<evidence type="ECO:0000313" key="2">
    <source>
        <dbReference type="EMBL" id="KZV56567.1"/>
    </source>
</evidence>
<evidence type="ECO:0000313" key="3">
    <source>
        <dbReference type="Proteomes" id="UP000250235"/>
    </source>
</evidence>
<evidence type="ECO:0000256" key="1">
    <source>
        <dbReference type="SAM" id="MobiDB-lite"/>
    </source>
</evidence>
<dbReference type="AlphaFoldDB" id="A0A2Z7DBD2"/>
<gene>
    <name evidence="2" type="ORF">F511_44305</name>
</gene>
<dbReference type="EMBL" id="KQ988097">
    <property type="protein sequence ID" value="KZV56567.1"/>
    <property type="molecule type" value="Genomic_DNA"/>
</dbReference>
<accession>A0A2Z7DBD2</accession>
<organism evidence="2 3">
    <name type="scientific">Dorcoceras hygrometricum</name>
    <dbReference type="NCBI Taxonomy" id="472368"/>
    <lineage>
        <taxon>Eukaryota</taxon>
        <taxon>Viridiplantae</taxon>
        <taxon>Streptophyta</taxon>
        <taxon>Embryophyta</taxon>
        <taxon>Tracheophyta</taxon>
        <taxon>Spermatophyta</taxon>
        <taxon>Magnoliopsida</taxon>
        <taxon>eudicotyledons</taxon>
        <taxon>Gunneridae</taxon>
        <taxon>Pentapetalae</taxon>
        <taxon>asterids</taxon>
        <taxon>lamiids</taxon>
        <taxon>Lamiales</taxon>
        <taxon>Gesneriaceae</taxon>
        <taxon>Didymocarpoideae</taxon>
        <taxon>Trichosporeae</taxon>
        <taxon>Loxocarpinae</taxon>
        <taxon>Dorcoceras</taxon>
    </lineage>
</organism>
<feature type="region of interest" description="Disordered" evidence="1">
    <location>
        <begin position="1"/>
        <end position="29"/>
    </location>
</feature>